<dbReference type="SUPFAM" id="SSF46785">
    <property type="entry name" value="Winged helix' DNA-binding domain"/>
    <property type="match status" value="1"/>
</dbReference>
<dbReference type="PROSITE" id="PS50949">
    <property type="entry name" value="HTH_GNTR"/>
    <property type="match status" value="1"/>
</dbReference>
<organism evidence="5 6">
    <name type="scientific">Spelaeicoccus albus</name>
    <dbReference type="NCBI Taxonomy" id="1280376"/>
    <lineage>
        <taxon>Bacteria</taxon>
        <taxon>Bacillati</taxon>
        <taxon>Actinomycetota</taxon>
        <taxon>Actinomycetes</taxon>
        <taxon>Micrococcales</taxon>
        <taxon>Brevibacteriaceae</taxon>
        <taxon>Spelaeicoccus</taxon>
    </lineage>
</organism>
<evidence type="ECO:0000256" key="1">
    <source>
        <dbReference type="ARBA" id="ARBA00023015"/>
    </source>
</evidence>
<dbReference type="SMART" id="SM00345">
    <property type="entry name" value="HTH_GNTR"/>
    <property type="match status" value="1"/>
</dbReference>
<gene>
    <name evidence="5" type="ORF">BJY26_001826</name>
</gene>
<evidence type="ECO:0000256" key="2">
    <source>
        <dbReference type="ARBA" id="ARBA00023125"/>
    </source>
</evidence>
<dbReference type="AlphaFoldDB" id="A0A7Z0IH36"/>
<dbReference type="PANTHER" id="PTHR38445">
    <property type="entry name" value="HTH-TYPE TRANSCRIPTIONAL REPRESSOR YTRA"/>
    <property type="match status" value="1"/>
</dbReference>
<dbReference type="Gene3D" id="1.10.10.10">
    <property type="entry name" value="Winged helix-like DNA-binding domain superfamily/Winged helix DNA-binding domain"/>
    <property type="match status" value="1"/>
</dbReference>
<reference evidence="5 6" key="1">
    <citation type="submission" date="2020-07" db="EMBL/GenBank/DDBJ databases">
        <title>Sequencing the genomes of 1000 actinobacteria strains.</title>
        <authorList>
            <person name="Klenk H.-P."/>
        </authorList>
    </citation>
    <scope>NUCLEOTIDE SEQUENCE [LARGE SCALE GENOMIC DNA]</scope>
    <source>
        <strain evidence="5 6">DSM 26341</strain>
    </source>
</reference>
<keyword evidence="1" id="KW-0805">Transcription regulation</keyword>
<accession>A0A7Z0IH36</accession>
<dbReference type="Proteomes" id="UP000539111">
    <property type="component" value="Unassembled WGS sequence"/>
</dbReference>
<keyword evidence="3" id="KW-0804">Transcription</keyword>
<protein>
    <submittedName>
        <fullName evidence="5">DNA-binding transcriptional regulator YhcF (GntR family)</fullName>
    </submittedName>
</protein>
<keyword evidence="2 5" id="KW-0238">DNA-binding</keyword>
<dbReference type="GO" id="GO:0003700">
    <property type="term" value="F:DNA-binding transcription factor activity"/>
    <property type="evidence" value="ECO:0007669"/>
    <property type="project" value="InterPro"/>
</dbReference>
<sequence length="118" mass="12729">MDFTLDNDSSEPPYEQLRRQVLAGVNSGDMVVGHKLPTVRALADQLGLAVNTVAKTYRELEKSGIIETRGRRGTFIAASGGIDVKGRRAADRFAATMHDLGVDDATALKMAEAALRSR</sequence>
<dbReference type="InterPro" id="IPR000524">
    <property type="entry name" value="Tscrpt_reg_HTH_GntR"/>
</dbReference>
<proteinExistence type="predicted"/>
<dbReference type="PANTHER" id="PTHR38445:SF9">
    <property type="entry name" value="HTH-TYPE TRANSCRIPTIONAL REPRESSOR YTRA"/>
    <property type="match status" value="1"/>
</dbReference>
<evidence type="ECO:0000256" key="3">
    <source>
        <dbReference type="ARBA" id="ARBA00023163"/>
    </source>
</evidence>
<name>A0A7Z0IH36_9MICO</name>
<dbReference type="EMBL" id="JACBZP010000001">
    <property type="protein sequence ID" value="NYI67520.1"/>
    <property type="molecule type" value="Genomic_DNA"/>
</dbReference>
<evidence type="ECO:0000313" key="6">
    <source>
        <dbReference type="Proteomes" id="UP000539111"/>
    </source>
</evidence>
<evidence type="ECO:0000313" key="5">
    <source>
        <dbReference type="EMBL" id="NYI67520.1"/>
    </source>
</evidence>
<keyword evidence="6" id="KW-1185">Reference proteome</keyword>
<evidence type="ECO:0000259" key="4">
    <source>
        <dbReference type="PROSITE" id="PS50949"/>
    </source>
</evidence>
<dbReference type="RefSeq" id="WP_179427540.1">
    <property type="nucleotide sequence ID" value="NZ_JACBZP010000001.1"/>
</dbReference>
<dbReference type="InterPro" id="IPR036390">
    <property type="entry name" value="WH_DNA-bd_sf"/>
</dbReference>
<dbReference type="CDD" id="cd07377">
    <property type="entry name" value="WHTH_GntR"/>
    <property type="match status" value="1"/>
</dbReference>
<feature type="domain" description="HTH gntR-type" evidence="4">
    <location>
        <begin position="11"/>
        <end position="79"/>
    </location>
</feature>
<dbReference type="GO" id="GO:0003677">
    <property type="term" value="F:DNA binding"/>
    <property type="evidence" value="ECO:0007669"/>
    <property type="project" value="UniProtKB-KW"/>
</dbReference>
<comment type="caution">
    <text evidence="5">The sequence shown here is derived from an EMBL/GenBank/DDBJ whole genome shotgun (WGS) entry which is preliminary data.</text>
</comment>
<dbReference type="InterPro" id="IPR036388">
    <property type="entry name" value="WH-like_DNA-bd_sf"/>
</dbReference>
<dbReference type="Pfam" id="PF00392">
    <property type="entry name" value="GntR"/>
    <property type="match status" value="1"/>
</dbReference>